<sequence>MARHRAPVDDPRAREEGIAAATPGPATQLSWPAPRRDRSDHWPGPARREPVPPRTAPGLSRSEPPAPMPGPRPSGDLPPPRRDRSPNSSGVLARPSVVGVARVPVTSRLTPPGRELRNQGPRPVPAGRPVGTPVPGGRHRRGAEHDR</sequence>
<organism evidence="2 3">
    <name type="scientific">Micromonospora andamanensis</name>
    <dbReference type="NCBI Taxonomy" id="1287068"/>
    <lineage>
        <taxon>Bacteria</taxon>
        <taxon>Bacillati</taxon>
        <taxon>Actinomycetota</taxon>
        <taxon>Actinomycetes</taxon>
        <taxon>Micromonosporales</taxon>
        <taxon>Micromonosporaceae</taxon>
        <taxon>Micromonospora</taxon>
    </lineage>
</organism>
<feature type="compositionally biased region" description="Basic and acidic residues" evidence="1">
    <location>
        <begin position="1"/>
        <end position="17"/>
    </location>
</feature>
<feature type="compositionally biased region" description="Basic residues" evidence="1">
    <location>
        <begin position="137"/>
        <end position="147"/>
    </location>
</feature>
<name>A0ABQ4I4S4_9ACTN</name>
<dbReference type="RefSeq" id="WP_204014764.1">
    <property type="nucleotide sequence ID" value="NZ_BOOZ01000062.1"/>
</dbReference>
<dbReference type="EMBL" id="BOOZ01000062">
    <property type="protein sequence ID" value="GIJ12801.1"/>
    <property type="molecule type" value="Genomic_DNA"/>
</dbReference>
<evidence type="ECO:0000313" key="3">
    <source>
        <dbReference type="Proteomes" id="UP000647017"/>
    </source>
</evidence>
<protein>
    <submittedName>
        <fullName evidence="2">Uncharacterized protein</fullName>
    </submittedName>
</protein>
<comment type="caution">
    <text evidence="2">The sequence shown here is derived from an EMBL/GenBank/DDBJ whole genome shotgun (WGS) entry which is preliminary data.</text>
</comment>
<feature type="compositionally biased region" description="Basic and acidic residues" evidence="1">
    <location>
        <begin position="34"/>
        <end position="51"/>
    </location>
</feature>
<feature type="region of interest" description="Disordered" evidence="1">
    <location>
        <begin position="1"/>
        <end position="147"/>
    </location>
</feature>
<evidence type="ECO:0000256" key="1">
    <source>
        <dbReference type="SAM" id="MobiDB-lite"/>
    </source>
</evidence>
<gene>
    <name evidence="2" type="ORF">Van01_60150</name>
</gene>
<dbReference type="Proteomes" id="UP000647017">
    <property type="component" value="Unassembled WGS sequence"/>
</dbReference>
<keyword evidence="3" id="KW-1185">Reference proteome</keyword>
<accession>A0ABQ4I4S4</accession>
<feature type="compositionally biased region" description="Pro residues" evidence="1">
    <location>
        <begin position="64"/>
        <end position="78"/>
    </location>
</feature>
<evidence type="ECO:0000313" key="2">
    <source>
        <dbReference type="EMBL" id="GIJ12801.1"/>
    </source>
</evidence>
<proteinExistence type="predicted"/>
<reference evidence="2 3" key="1">
    <citation type="submission" date="2021-01" db="EMBL/GenBank/DDBJ databases">
        <title>Whole genome shotgun sequence of Verrucosispora andamanensis NBRC 109075.</title>
        <authorList>
            <person name="Komaki H."/>
            <person name="Tamura T."/>
        </authorList>
    </citation>
    <scope>NUCLEOTIDE SEQUENCE [LARGE SCALE GENOMIC DNA]</scope>
    <source>
        <strain evidence="2 3">NBRC 109075</strain>
    </source>
</reference>
<feature type="compositionally biased region" description="Low complexity" evidence="1">
    <location>
        <begin position="125"/>
        <end position="136"/>
    </location>
</feature>